<feature type="domain" description="Response regulatory" evidence="3">
    <location>
        <begin position="21"/>
        <end position="139"/>
    </location>
</feature>
<accession>A0ABY6AY81</accession>
<evidence type="ECO:0000313" key="5">
    <source>
        <dbReference type="Proteomes" id="UP001064933"/>
    </source>
</evidence>
<dbReference type="InterPro" id="IPR011006">
    <property type="entry name" value="CheY-like_superfamily"/>
</dbReference>
<evidence type="ECO:0000256" key="1">
    <source>
        <dbReference type="PROSITE-ProRule" id="PRU00169"/>
    </source>
</evidence>
<dbReference type="InterPro" id="IPR051015">
    <property type="entry name" value="EvgA-like"/>
</dbReference>
<protein>
    <submittedName>
        <fullName evidence="4">Response regulator</fullName>
    </submittedName>
</protein>
<feature type="modified residue" description="4-aspartylphosphate" evidence="1">
    <location>
        <position position="74"/>
    </location>
</feature>
<evidence type="ECO:0000256" key="2">
    <source>
        <dbReference type="SAM" id="MobiDB-lite"/>
    </source>
</evidence>
<keyword evidence="5" id="KW-1185">Reference proteome</keyword>
<reference evidence="4" key="1">
    <citation type="submission" date="2022-10" db="EMBL/GenBank/DDBJ databases">
        <title>Characterization and whole genome sequencing of a new Roseateles species, isolated from fresh water.</title>
        <authorList>
            <person name="Guliayeva D.Y."/>
            <person name="Akhremchuk A.E."/>
            <person name="Sikolenko M.A."/>
            <person name="Valentovich L.N."/>
            <person name="Sidarenka A.V."/>
        </authorList>
    </citation>
    <scope>NUCLEOTIDE SEQUENCE</scope>
    <source>
        <strain evidence="4">BIM B-1768</strain>
    </source>
</reference>
<proteinExistence type="predicted"/>
<dbReference type="EMBL" id="CP104562">
    <property type="protein sequence ID" value="UXH76263.1"/>
    <property type="molecule type" value="Genomic_DNA"/>
</dbReference>
<dbReference type="Gene3D" id="3.40.50.2300">
    <property type="match status" value="1"/>
</dbReference>
<keyword evidence="1" id="KW-0597">Phosphoprotein</keyword>
<dbReference type="SUPFAM" id="SSF52172">
    <property type="entry name" value="CheY-like"/>
    <property type="match status" value="1"/>
</dbReference>
<dbReference type="InterPro" id="IPR001789">
    <property type="entry name" value="Sig_transdc_resp-reg_receiver"/>
</dbReference>
<dbReference type="SMART" id="SM00448">
    <property type="entry name" value="REC"/>
    <property type="match status" value="1"/>
</dbReference>
<organism evidence="4 5">
    <name type="scientific">Roseateles amylovorans</name>
    <dbReference type="NCBI Taxonomy" id="2978473"/>
    <lineage>
        <taxon>Bacteria</taxon>
        <taxon>Pseudomonadati</taxon>
        <taxon>Pseudomonadota</taxon>
        <taxon>Betaproteobacteria</taxon>
        <taxon>Burkholderiales</taxon>
        <taxon>Sphaerotilaceae</taxon>
        <taxon>Roseateles</taxon>
    </lineage>
</organism>
<dbReference type="PANTHER" id="PTHR45566">
    <property type="entry name" value="HTH-TYPE TRANSCRIPTIONAL REGULATOR YHJB-RELATED"/>
    <property type="match status" value="1"/>
</dbReference>
<dbReference type="RefSeq" id="WP_261755996.1">
    <property type="nucleotide sequence ID" value="NZ_CP104562.2"/>
</dbReference>
<evidence type="ECO:0000313" key="4">
    <source>
        <dbReference type="EMBL" id="UXH76263.1"/>
    </source>
</evidence>
<gene>
    <name evidence="4" type="ORF">N4261_14430</name>
</gene>
<dbReference type="PROSITE" id="PS50110">
    <property type="entry name" value="RESPONSE_REGULATORY"/>
    <property type="match status" value="1"/>
</dbReference>
<name>A0ABY6AY81_9BURK</name>
<evidence type="ECO:0000259" key="3">
    <source>
        <dbReference type="PROSITE" id="PS50110"/>
    </source>
</evidence>
<dbReference type="Proteomes" id="UP001064933">
    <property type="component" value="Chromosome"/>
</dbReference>
<dbReference type="CDD" id="cd17535">
    <property type="entry name" value="REC_NarL-like"/>
    <property type="match status" value="1"/>
</dbReference>
<dbReference type="PANTHER" id="PTHR45566:SF2">
    <property type="entry name" value="NARL SUBFAMILY"/>
    <property type="match status" value="1"/>
</dbReference>
<dbReference type="Pfam" id="PF00072">
    <property type="entry name" value="Response_reg"/>
    <property type="match status" value="1"/>
</dbReference>
<feature type="region of interest" description="Disordered" evidence="2">
    <location>
        <begin position="143"/>
        <end position="163"/>
    </location>
</feature>
<dbReference type="InterPro" id="IPR058245">
    <property type="entry name" value="NreC/VraR/RcsB-like_REC"/>
</dbReference>
<sequence>MSAPVTSATPSSAAASTGTLTCFLVEDSPLIRENLIATLQEMLNMEVVGQAEDEAGALRWLQDEAVPCDLVIIDLFLKRGTGLSLLPKARQLQPEAKLVVLSNYATVEMRHRCEQLGADRVFDKSSELDELIAYCLDLLPTEGGSTSGSSSSSSSSSPSSIVG</sequence>